<keyword evidence="1 6" id="KW-0285">Flavoprotein</keyword>
<dbReference type="Gene3D" id="3.20.20.30">
    <property type="entry name" value="Luciferase-like domain"/>
    <property type="match status" value="1"/>
</dbReference>
<feature type="binding site" evidence="6">
    <location>
        <position position="231"/>
    </location>
    <ligand>
        <name>FMN</name>
        <dbReference type="ChEBI" id="CHEBI:58210"/>
    </ligand>
</feature>
<comment type="similarity">
    <text evidence="5">Belongs to the NtaA/SnaA/DszA monooxygenase family.</text>
</comment>
<evidence type="ECO:0000313" key="8">
    <source>
        <dbReference type="EMBL" id="AZE48064.1"/>
    </source>
</evidence>
<sequence>MTERHMLLSAYVLVPGSHFGAMWRHPYSEVDYCRRELFESLALSLERGGFDYAFIPESLALPMGADGHYETMVEAGWVGTVRHDPVALVAPMLSVTRRLKFTVTLSTTFNEPYHLARTLSTLDHFSDGRVAWNVVTSAGPSNHLNFAHLPPLSHEDLFARADEVLDVCRGLWGSWEKNAVVADKARGVYADTGRIHPVAHKGRFFDVQGPLTLPRGPGADPGPVLMMAGTSPRFCDFAARWGEVVFAIQSDGAGMRKLRADIRARAARYGRDPESIRLMAAVQPVIGETRDIAKARAAYLDSLITDDAAMSFFAVMFGGDLSSVKRQMTLQSFLDMRGYSRMVDAGGLMPWLAQLMEEDPSMPVIDAARRFSGSTGTPRLVGTGADIADQLEALFDDSCDGFVITPTHFPGTFDEFAHAVMPELRARGLIAVE</sequence>
<accession>A0A3G7TLT6</accession>
<protein>
    <submittedName>
        <fullName evidence="8">Coenzyme F420-dependent N5,N10-methylene tetrahydromethanopterin reductase</fullName>
    </submittedName>
</protein>
<dbReference type="PANTHER" id="PTHR30011:SF16">
    <property type="entry name" value="C2H2 FINGER DOMAIN TRANSCRIPTION FACTOR (EUROFUNG)-RELATED"/>
    <property type="match status" value="1"/>
</dbReference>
<dbReference type="EMBL" id="CP027753">
    <property type="protein sequence ID" value="AZE48064.1"/>
    <property type="molecule type" value="Genomic_DNA"/>
</dbReference>
<evidence type="ECO:0000313" key="9">
    <source>
        <dbReference type="Proteomes" id="UP000268048"/>
    </source>
</evidence>
<evidence type="ECO:0000256" key="4">
    <source>
        <dbReference type="ARBA" id="ARBA00023033"/>
    </source>
</evidence>
<evidence type="ECO:0000256" key="3">
    <source>
        <dbReference type="ARBA" id="ARBA00023002"/>
    </source>
</evidence>
<dbReference type="NCBIfam" id="TIGR03860">
    <property type="entry name" value="FMN_nitrolo"/>
    <property type="match status" value="1"/>
</dbReference>
<dbReference type="PANTHER" id="PTHR30011">
    <property type="entry name" value="ALKANESULFONATE MONOOXYGENASE-RELATED"/>
    <property type="match status" value="1"/>
</dbReference>
<dbReference type="PIRSF" id="PIRSF000337">
    <property type="entry name" value="NTA_MOA"/>
    <property type="match status" value="1"/>
</dbReference>
<evidence type="ECO:0000259" key="7">
    <source>
        <dbReference type="Pfam" id="PF00296"/>
    </source>
</evidence>
<dbReference type="SUPFAM" id="SSF51679">
    <property type="entry name" value="Bacterial luciferase-like"/>
    <property type="match status" value="1"/>
</dbReference>
<dbReference type="RefSeq" id="WP_206429806.1">
    <property type="nucleotide sequence ID" value="NZ_CP027753.1"/>
</dbReference>
<proteinExistence type="inferred from homology"/>
<evidence type="ECO:0000256" key="5">
    <source>
        <dbReference type="ARBA" id="ARBA00033748"/>
    </source>
</evidence>
<dbReference type="InterPro" id="IPR011251">
    <property type="entry name" value="Luciferase-like_dom"/>
</dbReference>
<keyword evidence="3" id="KW-0560">Oxidoreductase</keyword>
<dbReference type="Proteomes" id="UP000268048">
    <property type="component" value="Chromosome"/>
</dbReference>
<feature type="domain" description="Luciferase-like" evidence="7">
    <location>
        <begin position="41"/>
        <end position="394"/>
    </location>
</feature>
<name>A0A3G7TLT6_9PSED</name>
<gene>
    <name evidence="8" type="ORF">C4K04_2391</name>
</gene>
<organism evidence="8 9">
    <name type="scientific">Pseudomonas chlororaphis</name>
    <dbReference type="NCBI Taxonomy" id="587753"/>
    <lineage>
        <taxon>Bacteria</taxon>
        <taxon>Pseudomonadati</taxon>
        <taxon>Pseudomonadota</taxon>
        <taxon>Gammaproteobacteria</taxon>
        <taxon>Pseudomonadales</taxon>
        <taxon>Pseudomonadaceae</taxon>
        <taxon>Pseudomonas</taxon>
    </lineage>
</organism>
<keyword evidence="4" id="KW-0503">Monooxygenase</keyword>
<dbReference type="AlphaFoldDB" id="A0A3G7TLT6"/>
<feature type="binding site" evidence="6">
    <location>
        <position position="154"/>
    </location>
    <ligand>
        <name>FMN</name>
        <dbReference type="ChEBI" id="CHEBI:58210"/>
    </ligand>
</feature>
<keyword evidence="2 6" id="KW-0288">FMN</keyword>
<dbReference type="InterPro" id="IPR016215">
    <property type="entry name" value="NTA_MOA"/>
</dbReference>
<evidence type="ECO:0000256" key="6">
    <source>
        <dbReference type="PIRSR" id="PIRSR000337-1"/>
    </source>
</evidence>
<dbReference type="GO" id="GO:0016705">
    <property type="term" value="F:oxidoreductase activity, acting on paired donors, with incorporation or reduction of molecular oxygen"/>
    <property type="evidence" value="ECO:0007669"/>
    <property type="project" value="InterPro"/>
</dbReference>
<dbReference type="Pfam" id="PF00296">
    <property type="entry name" value="Bac_luciferase"/>
    <property type="match status" value="1"/>
</dbReference>
<evidence type="ECO:0000256" key="1">
    <source>
        <dbReference type="ARBA" id="ARBA00022630"/>
    </source>
</evidence>
<evidence type="ECO:0000256" key="2">
    <source>
        <dbReference type="ARBA" id="ARBA00022643"/>
    </source>
</evidence>
<dbReference type="InterPro" id="IPR036661">
    <property type="entry name" value="Luciferase-like_sf"/>
</dbReference>
<dbReference type="GO" id="GO:0004497">
    <property type="term" value="F:monooxygenase activity"/>
    <property type="evidence" value="ECO:0007669"/>
    <property type="project" value="UniProtKB-KW"/>
</dbReference>
<feature type="binding site" evidence="6">
    <location>
        <position position="104"/>
    </location>
    <ligand>
        <name>FMN</name>
        <dbReference type="ChEBI" id="CHEBI:58210"/>
    </ligand>
</feature>
<dbReference type="InterPro" id="IPR051260">
    <property type="entry name" value="Diverse_substr_monoxygenases"/>
</dbReference>
<reference evidence="8 9" key="1">
    <citation type="submission" date="2018-03" db="EMBL/GenBank/DDBJ databases">
        <title>Diversity of phytobeneficial traits revealed by whole-genome analysis of worldwide-isolated phenazine-producing Pseudomonas spp.</title>
        <authorList>
            <person name="Biessy A."/>
            <person name="Novinscak A."/>
            <person name="Blom J."/>
            <person name="Leger G."/>
            <person name="Thomashow L.S."/>
            <person name="Cazorla F.M."/>
            <person name="Josic D."/>
            <person name="Filion M."/>
        </authorList>
    </citation>
    <scope>NUCLEOTIDE SEQUENCE [LARGE SCALE GENOMIC DNA]</scope>
    <source>
        <strain evidence="8 9">B25</strain>
    </source>
</reference>